<accession>B9RPV7</accession>
<gene>
    <name evidence="1" type="ORF">RCOM_1542080</name>
</gene>
<dbReference type="InParanoid" id="B9RPV7"/>
<dbReference type="AlphaFoldDB" id="B9RPV7"/>
<organism evidence="1 2">
    <name type="scientific">Ricinus communis</name>
    <name type="common">Castor bean</name>
    <dbReference type="NCBI Taxonomy" id="3988"/>
    <lineage>
        <taxon>Eukaryota</taxon>
        <taxon>Viridiplantae</taxon>
        <taxon>Streptophyta</taxon>
        <taxon>Embryophyta</taxon>
        <taxon>Tracheophyta</taxon>
        <taxon>Spermatophyta</taxon>
        <taxon>Magnoliopsida</taxon>
        <taxon>eudicotyledons</taxon>
        <taxon>Gunneridae</taxon>
        <taxon>Pentapetalae</taxon>
        <taxon>rosids</taxon>
        <taxon>fabids</taxon>
        <taxon>Malpighiales</taxon>
        <taxon>Euphorbiaceae</taxon>
        <taxon>Acalyphoideae</taxon>
        <taxon>Acalypheae</taxon>
        <taxon>Ricinus</taxon>
    </lineage>
</organism>
<protein>
    <submittedName>
        <fullName evidence="1">Uncharacterized protein</fullName>
    </submittedName>
</protein>
<evidence type="ECO:0000313" key="2">
    <source>
        <dbReference type="Proteomes" id="UP000008311"/>
    </source>
</evidence>
<name>B9RPV7_RICCO</name>
<sequence length="58" mass="6625">MVVPRASSGNRSRDIKEKVQLVKPTVRIPRDSNQMLGPIPITDEDAHDVYVWDEPNPR</sequence>
<reference evidence="2" key="1">
    <citation type="journal article" date="2010" name="Nat. Biotechnol.">
        <title>Draft genome sequence of the oilseed species Ricinus communis.</title>
        <authorList>
            <person name="Chan A.P."/>
            <person name="Crabtree J."/>
            <person name="Zhao Q."/>
            <person name="Lorenzi H."/>
            <person name="Orvis J."/>
            <person name="Puiu D."/>
            <person name="Melake-Berhan A."/>
            <person name="Jones K.M."/>
            <person name="Redman J."/>
            <person name="Chen G."/>
            <person name="Cahoon E.B."/>
            <person name="Gedil M."/>
            <person name="Stanke M."/>
            <person name="Haas B.J."/>
            <person name="Wortman J.R."/>
            <person name="Fraser-Liggett C.M."/>
            <person name="Ravel J."/>
            <person name="Rabinowicz P.D."/>
        </authorList>
    </citation>
    <scope>NUCLEOTIDE SEQUENCE [LARGE SCALE GENOMIC DNA]</scope>
    <source>
        <strain evidence="2">cv. Hale</strain>
    </source>
</reference>
<evidence type="ECO:0000313" key="1">
    <source>
        <dbReference type="EMBL" id="EEF46615.1"/>
    </source>
</evidence>
<dbReference type="Proteomes" id="UP000008311">
    <property type="component" value="Unassembled WGS sequence"/>
</dbReference>
<keyword evidence="2" id="KW-1185">Reference proteome</keyword>
<dbReference type="EMBL" id="EQ973797">
    <property type="protein sequence ID" value="EEF46615.1"/>
    <property type="molecule type" value="Genomic_DNA"/>
</dbReference>
<proteinExistence type="predicted"/>